<evidence type="ECO:0000256" key="1">
    <source>
        <dbReference type="ARBA" id="ARBA00006450"/>
    </source>
</evidence>
<evidence type="ECO:0008006" key="4">
    <source>
        <dbReference type="Google" id="ProtNLM"/>
    </source>
</evidence>
<dbReference type="InterPro" id="IPR010648">
    <property type="entry name" value="UPF0270"/>
</dbReference>
<organism evidence="2 3">
    <name type="scientific">SAR86 cluster bacterium</name>
    <dbReference type="NCBI Taxonomy" id="2030880"/>
    <lineage>
        <taxon>Bacteria</taxon>
        <taxon>Pseudomonadati</taxon>
        <taxon>Pseudomonadota</taxon>
        <taxon>Gammaproteobacteria</taxon>
        <taxon>SAR86 cluster</taxon>
    </lineage>
</organism>
<dbReference type="AlphaFoldDB" id="A0A2A4WVA3"/>
<dbReference type="InterPro" id="IPR036685">
    <property type="entry name" value="YehU-like_sf"/>
</dbReference>
<name>A0A2A4WVA3_9GAMM</name>
<dbReference type="SUPFAM" id="SSF118001">
    <property type="entry name" value="YehU-like"/>
    <property type="match status" value="1"/>
</dbReference>
<dbReference type="Gene3D" id="1.10.10.610">
    <property type="entry name" value="YehU-like"/>
    <property type="match status" value="1"/>
</dbReference>
<proteinExistence type="inferred from homology"/>
<evidence type="ECO:0000313" key="2">
    <source>
        <dbReference type="EMBL" id="PCI73765.1"/>
    </source>
</evidence>
<gene>
    <name evidence="2" type="ORF">COB20_15915</name>
</gene>
<accession>A0A2A4WVA3</accession>
<dbReference type="Pfam" id="PF06794">
    <property type="entry name" value="UPF0270"/>
    <property type="match status" value="1"/>
</dbReference>
<comment type="caution">
    <text evidence="2">The sequence shown here is derived from an EMBL/GenBank/DDBJ whole genome shotgun (WGS) entry which is preliminary data.</text>
</comment>
<dbReference type="Proteomes" id="UP000218767">
    <property type="component" value="Unassembled WGS sequence"/>
</dbReference>
<sequence>MNIPFQELEAETLTAIIEEFISREGTDYGVHELSLEQKVQQVMNQLQHGEIVVTFDPESQSCDLQVAADR</sequence>
<comment type="similarity">
    <text evidence="1">Belongs to the UPF0270 family.</text>
</comment>
<reference evidence="3" key="1">
    <citation type="submission" date="2017-08" db="EMBL/GenBank/DDBJ databases">
        <title>A dynamic microbial community with high functional redundancy inhabits the cold, oxic subseafloor aquifer.</title>
        <authorList>
            <person name="Tully B.J."/>
            <person name="Wheat C.G."/>
            <person name="Glazer B.T."/>
            <person name="Huber J.A."/>
        </authorList>
    </citation>
    <scope>NUCLEOTIDE SEQUENCE [LARGE SCALE GENOMIC DNA]</scope>
</reference>
<dbReference type="PIRSF" id="PIRSF006169">
    <property type="entry name" value="UCP006169"/>
    <property type="match status" value="1"/>
</dbReference>
<dbReference type="EMBL" id="NVUL01000116">
    <property type="protein sequence ID" value="PCI73765.1"/>
    <property type="molecule type" value="Genomic_DNA"/>
</dbReference>
<evidence type="ECO:0000313" key="3">
    <source>
        <dbReference type="Proteomes" id="UP000218767"/>
    </source>
</evidence>
<protein>
    <recommendedName>
        <fullName evidence="4">YheU family protein</fullName>
    </recommendedName>
</protein>